<name>A0A0P8CH70_9EURY</name>
<keyword evidence="4" id="KW-0238">DNA-binding</keyword>
<dbReference type="Pfam" id="PF01385">
    <property type="entry name" value="OrfB_IS605"/>
    <property type="match status" value="1"/>
</dbReference>
<evidence type="ECO:0000313" key="9">
    <source>
        <dbReference type="Proteomes" id="UP000050360"/>
    </source>
</evidence>
<sequence>MAFSIKSANKIKLQQIVYHDVRERFDLSSQLAIRAISKVSEVYKRDRSIKPGFRIDGAVVYDQRILSWKSLELVSILSINGRLKIPVMMGEYQQTGIDRKSMCGQTDLILRNGIFYLAVVVEVPEPSKFDAVGSLGVDLGIVNLATDSDGDTFSGKQVDEVRERNVSLRSNLQKAGTKSAKRHLKKLSGRERRFQRDINHNISKKIVAKAKDTGKAIALEDLTGIRTSTTVRKTQRSRHSSWAFRQMRSFIEYKATLSGVSVILVNPRGTSHTCPVCGHNERRNRPNRDTFR</sequence>
<dbReference type="PANTHER" id="PTHR30405">
    <property type="entry name" value="TRANSPOSASE"/>
    <property type="match status" value="1"/>
</dbReference>
<reference evidence="8 9" key="1">
    <citation type="submission" date="2015-09" db="EMBL/GenBank/DDBJ databases">
        <title>A metagenomics-based metabolic model of nitrate-dependent anaerobic oxidation of methane by Methanoperedens-like archaea.</title>
        <authorList>
            <person name="Arshad A."/>
            <person name="Speth D.R."/>
            <person name="De Graaf R.M."/>
            <person name="Op Den Camp H.J."/>
            <person name="Jetten M.S."/>
            <person name="Welte C.U."/>
        </authorList>
    </citation>
    <scope>NUCLEOTIDE SEQUENCE [LARGE SCALE GENOMIC DNA]</scope>
</reference>
<accession>A0A0P8CH70</accession>
<dbReference type="NCBIfam" id="NF040570">
    <property type="entry name" value="guided_TnpB"/>
    <property type="match status" value="1"/>
</dbReference>
<dbReference type="InterPro" id="IPR051399">
    <property type="entry name" value="RNA-guided_DNA_endo/Transpos"/>
</dbReference>
<dbReference type="GO" id="GO:0006310">
    <property type="term" value="P:DNA recombination"/>
    <property type="evidence" value="ECO:0007669"/>
    <property type="project" value="UniProtKB-KW"/>
</dbReference>
<comment type="similarity">
    <text evidence="1">In the C-terminal section; belongs to the transposase 35 family.</text>
</comment>
<keyword evidence="3" id="KW-0815">Transposition</keyword>
<gene>
    <name evidence="8" type="ORF">MPEBLZ_03398</name>
</gene>
<comment type="similarity">
    <text evidence="2">In the N-terminal section; belongs to the transposase 2 family.</text>
</comment>
<dbReference type="GO" id="GO:0032196">
    <property type="term" value="P:transposition"/>
    <property type="evidence" value="ECO:0007669"/>
    <property type="project" value="UniProtKB-KW"/>
</dbReference>
<dbReference type="PANTHER" id="PTHR30405:SF11">
    <property type="entry name" value="RNA-GUIDED DNA ENDONUCLEASE RV2885C-RELATED"/>
    <property type="match status" value="1"/>
</dbReference>
<feature type="domain" description="Probable transposase IS891/IS1136/IS1341" evidence="6">
    <location>
        <begin position="119"/>
        <end position="213"/>
    </location>
</feature>
<evidence type="ECO:0000256" key="1">
    <source>
        <dbReference type="ARBA" id="ARBA00008761"/>
    </source>
</evidence>
<evidence type="ECO:0000256" key="4">
    <source>
        <dbReference type="ARBA" id="ARBA00023125"/>
    </source>
</evidence>
<evidence type="ECO:0000313" key="8">
    <source>
        <dbReference type="EMBL" id="KPQ42048.1"/>
    </source>
</evidence>
<dbReference type="GO" id="GO:0003677">
    <property type="term" value="F:DNA binding"/>
    <property type="evidence" value="ECO:0007669"/>
    <property type="project" value="UniProtKB-KW"/>
</dbReference>
<dbReference type="InterPro" id="IPR010095">
    <property type="entry name" value="Cas12f1-like_TNB"/>
</dbReference>
<dbReference type="Pfam" id="PF07282">
    <property type="entry name" value="Cas12f1-like_TNB"/>
    <property type="match status" value="1"/>
</dbReference>
<evidence type="ECO:0000256" key="2">
    <source>
        <dbReference type="ARBA" id="ARBA00011044"/>
    </source>
</evidence>
<organism evidence="8 9">
    <name type="scientific">Candidatus Methanoperedens nitratireducens</name>
    <dbReference type="NCBI Taxonomy" id="1392998"/>
    <lineage>
        <taxon>Archaea</taxon>
        <taxon>Methanobacteriati</taxon>
        <taxon>Methanobacteriota</taxon>
        <taxon>Stenosarchaea group</taxon>
        <taxon>Methanomicrobia</taxon>
        <taxon>Methanosarcinales</taxon>
        <taxon>ANME-2 cluster</taxon>
        <taxon>Candidatus Methanoperedentaceae</taxon>
        <taxon>Candidatus Methanoperedens</taxon>
    </lineage>
</organism>
<comment type="caution">
    <text evidence="8">The sequence shown here is derived from an EMBL/GenBank/DDBJ whole genome shotgun (WGS) entry which is preliminary data.</text>
</comment>
<dbReference type="EMBL" id="LKCM01000269">
    <property type="protein sequence ID" value="KPQ42048.1"/>
    <property type="molecule type" value="Genomic_DNA"/>
</dbReference>
<evidence type="ECO:0000259" key="7">
    <source>
        <dbReference type="Pfam" id="PF07282"/>
    </source>
</evidence>
<proteinExistence type="inferred from homology"/>
<evidence type="ECO:0000256" key="3">
    <source>
        <dbReference type="ARBA" id="ARBA00022578"/>
    </source>
</evidence>
<dbReference type="InterPro" id="IPR001959">
    <property type="entry name" value="Transposase"/>
</dbReference>
<dbReference type="NCBIfam" id="TIGR01766">
    <property type="entry name" value="IS200/IS605 family accessory protein TnpB-like domain"/>
    <property type="match status" value="1"/>
</dbReference>
<keyword evidence="5" id="KW-0233">DNA recombination</keyword>
<feature type="domain" description="Cas12f1-like TNB" evidence="7">
    <location>
        <begin position="244"/>
        <end position="283"/>
    </location>
</feature>
<dbReference type="AlphaFoldDB" id="A0A0P8CH70"/>
<protein>
    <submittedName>
        <fullName evidence="8">Transposase</fullName>
    </submittedName>
</protein>
<evidence type="ECO:0000256" key="5">
    <source>
        <dbReference type="ARBA" id="ARBA00023172"/>
    </source>
</evidence>
<dbReference type="Proteomes" id="UP000050360">
    <property type="component" value="Unassembled WGS sequence"/>
</dbReference>
<feature type="non-terminal residue" evidence="8">
    <location>
        <position position="292"/>
    </location>
</feature>
<evidence type="ECO:0000259" key="6">
    <source>
        <dbReference type="Pfam" id="PF01385"/>
    </source>
</evidence>